<dbReference type="RefSeq" id="WP_188163041.1">
    <property type="nucleotide sequence ID" value="NZ_JACVVX010000001.1"/>
</dbReference>
<dbReference type="GO" id="GO:0003700">
    <property type="term" value="F:DNA-binding transcription factor activity"/>
    <property type="evidence" value="ECO:0007669"/>
    <property type="project" value="InterPro"/>
</dbReference>
<keyword evidence="4" id="KW-0804">Transcription</keyword>
<dbReference type="GO" id="GO:0043565">
    <property type="term" value="F:sequence-specific DNA binding"/>
    <property type="evidence" value="ECO:0007669"/>
    <property type="project" value="TreeGrafter"/>
</dbReference>
<dbReference type="EMBL" id="JACVVX010000001">
    <property type="protein sequence ID" value="MBD0413621.1"/>
    <property type="molecule type" value="Genomic_DNA"/>
</dbReference>
<dbReference type="PANTHER" id="PTHR30537:SF74">
    <property type="entry name" value="HTH-TYPE TRANSCRIPTIONAL REGULATOR TRPI"/>
    <property type="match status" value="1"/>
</dbReference>
<dbReference type="CDD" id="cd08432">
    <property type="entry name" value="PBP2_GcdR_TrpI_HvrB_AmpR_like"/>
    <property type="match status" value="1"/>
</dbReference>
<dbReference type="InterPro" id="IPR036390">
    <property type="entry name" value="WH_DNA-bd_sf"/>
</dbReference>
<dbReference type="SUPFAM" id="SSF46785">
    <property type="entry name" value="Winged helix' DNA-binding domain"/>
    <property type="match status" value="1"/>
</dbReference>
<protein>
    <submittedName>
        <fullName evidence="6">LysR family transcriptional regulator</fullName>
    </submittedName>
</protein>
<dbReference type="FunFam" id="1.10.10.10:FF:000001">
    <property type="entry name" value="LysR family transcriptional regulator"/>
    <property type="match status" value="1"/>
</dbReference>
<evidence type="ECO:0000256" key="2">
    <source>
        <dbReference type="ARBA" id="ARBA00023015"/>
    </source>
</evidence>
<dbReference type="Gene3D" id="3.40.190.10">
    <property type="entry name" value="Periplasmic binding protein-like II"/>
    <property type="match status" value="2"/>
</dbReference>
<keyword evidence="2" id="KW-0805">Transcription regulation</keyword>
<evidence type="ECO:0000313" key="6">
    <source>
        <dbReference type="EMBL" id="MBD0413621.1"/>
    </source>
</evidence>
<keyword evidence="3" id="KW-0238">DNA-binding</keyword>
<dbReference type="InterPro" id="IPR000847">
    <property type="entry name" value="LysR_HTH_N"/>
</dbReference>
<name>A0A8J6TWI3_9HYPH</name>
<dbReference type="InterPro" id="IPR036388">
    <property type="entry name" value="WH-like_DNA-bd_sf"/>
</dbReference>
<dbReference type="PROSITE" id="PS50931">
    <property type="entry name" value="HTH_LYSR"/>
    <property type="match status" value="1"/>
</dbReference>
<dbReference type="InterPro" id="IPR005119">
    <property type="entry name" value="LysR_subst-bd"/>
</dbReference>
<dbReference type="Pfam" id="PF00126">
    <property type="entry name" value="HTH_1"/>
    <property type="match status" value="1"/>
</dbReference>
<evidence type="ECO:0000259" key="5">
    <source>
        <dbReference type="PROSITE" id="PS50931"/>
    </source>
</evidence>
<dbReference type="Pfam" id="PF03466">
    <property type="entry name" value="LysR_substrate"/>
    <property type="match status" value="1"/>
</dbReference>
<dbReference type="PANTHER" id="PTHR30537">
    <property type="entry name" value="HTH-TYPE TRANSCRIPTIONAL REGULATOR"/>
    <property type="match status" value="1"/>
</dbReference>
<feature type="domain" description="HTH lysR-type" evidence="5">
    <location>
        <begin position="8"/>
        <end position="65"/>
    </location>
</feature>
<dbReference type="Proteomes" id="UP000643405">
    <property type="component" value="Unassembled WGS sequence"/>
</dbReference>
<dbReference type="Gene3D" id="1.10.10.10">
    <property type="entry name" value="Winged helix-like DNA-binding domain superfamily/Winged helix DNA-binding domain"/>
    <property type="match status" value="1"/>
</dbReference>
<gene>
    <name evidence="6" type="ORF">ICI42_03040</name>
</gene>
<dbReference type="SUPFAM" id="SSF53850">
    <property type="entry name" value="Periplasmic binding protein-like II"/>
    <property type="match status" value="1"/>
</dbReference>
<keyword evidence="7" id="KW-1185">Reference proteome</keyword>
<evidence type="ECO:0000256" key="1">
    <source>
        <dbReference type="ARBA" id="ARBA00009437"/>
    </source>
</evidence>
<evidence type="ECO:0000256" key="3">
    <source>
        <dbReference type="ARBA" id="ARBA00023125"/>
    </source>
</evidence>
<accession>A0A8J6TWI3</accession>
<proteinExistence type="inferred from homology"/>
<comment type="caution">
    <text evidence="6">The sequence shown here is derived from an EMBL/GenBank/DDBJ whole genome shotgun (WGS) entry which is preliminary data.</text>
</comment>
<reference evidence="6" key="1">
    <citation type="submission" date="2020-09" db="EMBL/GenBank/DDBJ databases">
        <title>Genome seq and assembly of Tianweitania sp.</title>
        <authorList>
            <person name="Chhetri G."/>
        </authorList>
    </citation>
    <scope>NUCLEOTIDE SEQUENCE</scope>
    <source>
        <strain evidence="6">Rool2</strain>
    </source>
</reference>
<dbReference type="AlphaFoldDB" id="A0A8J6TWI3"/>
<organism evidence="6 7">
    <name type="scientific">Oryzicola mucosus</name>
    <dbReference type="NCBI Taxonomy" id="2767425"/>
    <lineage>
        <taxon>Bacteria</taxon>
        <taxon>Pseudomonadati</taxon>
        <taxon>Pseudomonadota</taxon>
        <taxon>Alphaproteobacteria</taxon>
        <taxon>Hyphomicrobiales</taxon>
        <taxon>Phyllobacteriaceae</taxon>
        <taxon>Oryzicola</taxon>
    </lineage>
</organism>
<comment type="similarity">
    <text evidence="1">Belongs to the LysR transcriptional regulatory family.</text>
</comment>
<dbReference type="GO" id="GO:0006351">
    <property type="term" value="P:DNA-templated transcription"/>
    <property type="evidence" value="ECO:0007669"/>
    <property type="project" value="TreeGrafter"/>
</dbReference>
<evidence type="ECO:0000313" key="7">
    <source>
        <dbReference type="Proteomes" id="UP000643405"/>
    </source>
</evidence>
<evidence type="ECO:0000256" key="4">
    <source>
        <dbReference type="ARBA" id="ARBA00023163"/>
    </source>
</evidence>
<sequence>MDRPDLLPPLTAVRAFHAVARHLSFTKAAEELGMTQAAVSYQIKVLEDRVGSALFLRKPRQIELTEAGLRLQPGVAEAFALITDAYAAARGEAGGILNITSAPTFASNWLARRIGSFQMSNPKLAVRFETSGKVFDLSREGYDVAIRTGFGDWPGMARHMVMKTLFTPMLSPSLLQRAGPLDRPADLLKLPILDPSDPWWERWFDAAGLPRDGLHDRPANNFGSQALEANAAIAGNGVAILTPAFVADELRHGRLVQPFDIVAGDEKAHWLVYPEARRNVPKIKAFREWLLAEADSE</sequence>
<dbReference type="InterPro" id="IPR058163">
    <property type="entry name" value="LysR-type_TF_proteobact-type"/>
</dbReference>
<dbReference type="PRINTS" id="PR00039">
    <property type="entry name" value="HTHLYSR"/>
</dbReference>